<gene>
    <name evidence="3" type="ORF">ENR15_03060</name>
</gene>
<sequence>MNQPSSRDTTATAAPTPKLSPALQAVLASLDVDIDTELARYRRQRRGEQLEPSFRTIGGEKVQKNLDLIQLTPTSSSQSHSELPNSAVAASGTPLPPPREQSAAPTTSLPFQPYTSAPIVPVSGNGAASPEASHTRRVEPEVVTTEPDDYLESSEVLLKSIDEENSRNISPELATTSRRKSKNFLTPLTVGSALLFVAASGTLAYALLNGGGGGNWSLKRLWPGESPAPTTAVTQPTPNPVANAEPKSPNLARREFVPLDVETLGTLDDGESSLPTPAPAQAPALVATAPQTPPPAGSLPEVAVATAPPVPGTAPTLPNAGGLENINTILLPESVKQKPTPPAPGVSPTAAATAPAVPADLAVPQFYYLLMEYKSDASLRQARDWVPDAYVREFPVGVRIQLGAYDDEPTAKEVAAELQQYGLPVVIYKP</sequence>
<feature type="region of interest" description="Disordered" evidence="1">
    <location>
        <begin position="1"/>
        <end position="20"/>
    </location>
</feature>
<keyword evidence="2" id="KW-1133">Transmembrane helix</keyword>
<feature type="compositionally biased region" description="Polar residues" evidence="1">
    <location>
        <begin position="103"/>
        <end position="115"/>
    </location>
</feature>
<evidence type="ECO:0008006" key="4">
    <source>
        <dbReference type="Google" id="ProtNLM"/>
    </source>
</evidence>
<reference evidence="3" key="1">
    <citation type="journal article" date="2020" name="mSystems">
        <title>Genome- and Community-Level Interaction Insights into Carbon Utilization and Element Cycling Functions of Hydrothermarchaeota in Hydrothermal Sediment.</title>
        <authorList>
            <person name="Zhou Z."/>
            <person name="Liu Y."/>
            <person name="Xu W."/>
            <person name="Pan J."/>
            <person name="Luo Z.H."/>
            <person name="Li M."/>
        </authorList>
    </citation>
    <scope>NUCLEOTIDE SEQUENCE [LARGE SCALE GENOMIC DNA]</scope>
    <source>
        <strain evidence="3">SpSt-374</strain>
    </source>
</reference>
<dbReference type="EMBL" id="DSPX01000028">
    <property type="protein sequence ID" value="HGF99657.1"/>
    <property type="molecule type" value="Genomic_DNA"/>
</dbReference>
<proteinExistence type="predicted"/>
<evidence type="ECO:0000256" key="2">
    <source>
        <dbReference type="SAM" id="Phobius"/>
    </source>
</evidence>
<keyword evidence="2" id="KW-0812">Transmembrane</keyword>
<feature type="transmembrane region" description="Helical" evidence="2">
    <location>
        <begin position="184"/>
        <end position="208"/>
    </location>
</feature>
<feature type="region of interest" description="Disordered" evidence="1">
    <location>
        <begin position="42"/>
        <end position="148"/>
    </location>
</feature>
<evidence type="ECO:0000256" key="1">
    <source>
        <dbReference type="SAM" id="MobiDB-lite"/>
    </source>
</evidence>
<feature type="region of interest" description="Disordered" evidence="1">
    <location>
        <begin position="226"/>
        <end position="247"/>
    </location>
</feature>
<evidence type="ECO:0000313" key="3">
    <source>
        <dbReference type="EMBL" id="HGF99657.1"/>
    </source>
</evidence>
<protein>
    <recommendedName>
        <fullName evidence="4">SPOR domain-containing protein</fullName>
    </recommendedName>
</protein>
<dbReference type="AlphaFoldDB" id="A0A7C3VK07"/>
<feature type="compositionally biased region" description="Polar residues" evidence="1">
    <location>
        <begin position="71"/>
        <end position="84"/>
    </location>
</feature>
<accession>A0A7C3VK07</accession>
<keyword evidence="2" id="KW-0472">Membrane</keyword>
<name>A0A7C3VK07_9CYAN</name>
<feature type="compositionally biased region" description="Polar residues" evidence="1">
    <location>
        <begin position="1"/>
        <end position="13"/>
    </location>
</feature>
<feature type="compositionally biased region" description="Low complexity" evidence="1">
    <location>
        <begin position="227"/>
        <end position="242"/>
    </location>
</feature>
<comment type="caution">
    <text evidence="3">The sequence shown here is derived from an EMBL/GenBank/DDBJ whole genome shotgun (WGS) entry which is preliminary data.</text>
</comment>
<organism evidence="3">
    <name type="scientific">Planktothricoides sp. SpSt-374</name>
    <dbReference type="NCBI Taxonomy" id="2282167"/>
    <lineage>
        <taxon>Bacteria</taxon>
        <taxon>Bacillati</taxon>
        <taxon>Cyanobacteriota</taxon>
        <taxon>Cyanophyceae</taxon>
        <taxon>Oscillatoriophycideae</taxon>
        <taxon>Oscillatoriales</taxon>
        <taxon>Oscillatoriaceae</taxon>
        <taxon>Planktothricoides</taxon>
    </lineage>
</organism>